<dbReference type="PROSITE" id="PS51677">
    <property type="entry name" value="NODB"/>
    <property type="match status" value="1"/>
</dbReference>
<keyword evidence="3" id="KW-1185">Reference proteome</keyword>
<name>A0ABS7K396_9BACI</name>
<protein>
    <submittedName>
        <fullName evidence="2">Polysaccharide deacetylase family protein</fullName>
    </submittedName>
</protein>
<evidence type="ECO:0000313" key="3">
    <source>
        <dbReference type="Proteomes" id="UP000769780"/>
    </source>
</evidence>
<organism evidence="2 3">
    <name type="scientific">Mesobacillus maritimus</name>
    <dbReference type="NCBI Taxonomy" id="1643336"/>
    <lineage>
        <taxon>Bacteria</taxon>
        <taxon>Bacillati</taxon>
        <taxon>Bacillota</taxon>
        <taxon>Bacilli</taxon>
        <taxon>Bacillales</taxon>
        <taxon>Bacillaceae</taxon>
        <taxon>Mesobacillus</taxon>
    </lineage>
</organism>
<proteinExistence type="predicted"/>
<dbReference type="InterPro" id="IPR011330">
    <property type="entry name" value="Glyco_hydro/deAcase_b/a-brl"/>
</dbReference>
<sequence>MISEIQTNHKAVAFTFDDGPNPIYTPQVLEIFKEVSGRATFFMIGKHMLNHPELVSQVTEQMHEIGNHTYSHPKLTELSSTECAEEILTTDKIIKELTGTKPKTFRPPFIDYNNETVSMVKKLDYHMISGVNFEATDWEMPGVDHIVTKTRNQVRNGSIFLFHDGFGDRSQTIEAVRFLATELTSQGYQLVTVSELISLKNK</sequence>
<accession>A0ABS7K396</accession>
<evidence type="ECO:0000259" key="1">
    <source>
        <dbReference type="PROSITE" id="PS51677"/>
    </source>
</evidence>
<dbReference type="InterPro" id="IPR050248">
    <property type="entry name" value="Polysacc_deacetylase_ArnD"/>
</dbReference>
<dbReference type="PANTHER" id="PTHR10587">
    <property type="entry name" value="GLYCOSYL TRANSFERASE-RELATED"/>
    <property type="match status" value="1"/>
</dbReference>
<reference evidence="2 3" key="1">
    <citation type="submission" date="2020-07" db="EMBL/GenBank/DDBJ databases">
        <title>Fungal Genomes of the International Space Station.</title>
        <authorList>
            <person name="Seuylemezian A."/>
            <person name="Singh N.K."/>
            <person name="Wood J."/>
            <person name="Venkateswaran K."/>
        </authorList>
    </citation>
    <scope>NUCLEOTIDE SEQUENCE [LARGE SCALE GENOMIC DNA]</scope>
    <source>
        <strain evidence="2 3">PL-B2</strain>
    </source>
</reference>
<dbReference type="EMBL" id="JACWFH010000008">
    <property type="protein sequence ID" value="MBY0096739.1"/>
    <property type="molecule type" value="Genomic_DNA"/>
</dbReference>
<dbReference type="Gene3D" id="3.20.20.370">
    <property type="entry name" value="Glycoside hydrolase/deacetylase"/>
    <property type="match status" value="1"/>
</dbReference>
<comment type="caution">
    <text evidence="2">The sequence shown here is derived from an EMBL/GenBank/DDBJ whole genome shotgun (WGS) entry which is preliminary data.</text>
</comment>
<evidence type="ECO:0000313" key="2">
    <source>
        <dbReference type="EMBL" id="MBY0096739.1"/>
    </source>
</evidence>
<gene>
    <name evidence="2" type="ORF">H0185_07950</name>
</gene>
<feature type="domain" description="NodB homology" evidence="1">
    <location>
        <begin position="10"/>
        <end position="191"/>
    </location>
</feature>
<dbReference type="Pfam" id="PF01522">
    <property type="entry name" value="Polysacc_deac_1"/>
    <property type="match status" value="1"/>
</dbReference>
<dbReference type="Proteomes" id="UP000769780">
    <property type="component" value="Unassembled WGS sequence"/>
</dbReference>
<dbReference type="SUPFAM" id="SSF88713">
    <property type="entry name" value="Glycoside hydrolase/deacetylase"/>
    <property type="match status" value="1"/>
</dbReference>
<dbReference type="InterPro" id="IPR002509">
    <property type="entry name" value="NODB_dom"/>
</dbReference>